<evidence type="ECO:0000256" key="5">
    <source>
        <dbReference type="ARBA" id="ARBA00022490"/>
    </source>
</evidence>
<dbReference type="EC" id="4.3.3.7" evidence="4 12"/>
<evidence type="ECO:0000256" key="10">
    <source>
        <dbReference type="ARBA" id="ARBA00023270"/>
    </source>
</evidence>
<dbReference type="HAMAP" id="MF_00418">
    <property type="entry name" value="DapA"/>
    <property type="match status" value="1"/>
</dbReference>
<evidence type="ECO:0000313" key="16">
    <source>
        <dbReference type="EMBL" id="KZD11558.1"/>
    </source>
</evidence>
<keyword evidence="9 12" id="KW-0456">Lyase</keyword>
<dbReference type="Proteomes" id="UP000076400">
    <property type="component" value="Unassembled WGS sequence"/>
</dbReference>
<name>A0A154WDG0_9PROT</name>
<dbReference type="InterPro" id="IPR005263">
    <property type="entry name" value="DapA"/>
</dbReference>
<dbReference type="SUPFAM" id="SSF51569">
    <property type="entry name" value="Aldolase"/>
    <property type="match status" value="1"/>
</dbReference>
<feature type="site" description="Part of a proton relay during catalysis" evidence="12">
    <location>
        <position position="47"/>
    </location>
</feature>
<dbReference type="GO" id="GO:0005829">
    <property type="term" value="C:cytosol"/>
    <property type="evidence" value="ECO:0007669"/>
    <property type="project" value="TreeGrafter"/>
</dbReference>
<dbReference type="CDD" id="cd00950">
    <property type="entry name" value="DHDPS"/>
    <property type="match status" value="1"/>
</dbReference>
<dbReference type="Gene3D" id="3.20.20.70">
    <property type="entry name" value="Aldolase class I"/>
    <property type="match status" value="1"/>
</dbReference>
<comment type="subunit">
    <text evidence="12">Homotetramer; dimer of dimers.</text>
</comment>
<dbReference type="InterPro" id="IPR002220">
    <property type="entry name" value="DapA-like"/>
</dbReference>
<evidence type="ECO:0000313" key="17">
    <source>
        <dbReference type="Proteomes" id="UP000076400"/>
    </source>
</evidence>
<gene>
    <name evidence="12" type="primary">dapA</name>
    <name evidence="16" type="ORF">AUP43_18055</name>
</gene>
<keyword evidence="5 12" id="KW-0963">Cytoplasm</keyword>
<comment type="caution">
    <text evidence="12">Was originally thought to be a dihydrodipicolinate synthase (DHDPS), catalyzing the condensation of (S)-aspartate-beta-semialdehyde [(S)-ASA] and pyruvate to dihydrodipicolinate (DHDP). However, it was shown in E.coli that the product of the enzymatic reaction is not dihydrodipicolinate but in fact (4S)-4-hydroxy-2,3,4,5-tetrahydro-(2S)-dipicolinic acid (HTPA), and that the consecutive dehydration reaction leading to DHDP is not spontaneous but catalyzed by DapB.</text>
</comment>
<organism evidence="16 17">
    <name type="scientific">Oceanibaculum pacificum</name>
    <dbReference type="NCBI Taxonomy" id="580166"/>
    <lineage>
        <taxon>Bacteria</taxon>
        <taxon>Pseudomonadati</taxon>
        <taxon>Pseudomonadota</taxon>
        <taxon>Alphaproteobacteria</taxon>
        <taxon>Rhodospirillales</taxon>
        <taxon>Oceanibaculaceae</taxon>
        <taxon>Oceanibaculum</taxon>
    </lineage>
</organism>
<comment type="similarity">
    <text evidence="3 12 13">Belongs to the DapA family.</text>
</comment>
<evidence type="ECO:0000256" key="6">
    <source>
        <dbReference type="ARBA" id="ARBA00022605"/>
    </source>
</evidence>
<feature type="binding site" evidence="12 15">
    <location>
        <position position="48"/>
    </location>
    <ligand>
        <name>pyruvate</name>
        <dbReference type="ChEBI" id="CHEBI:15361"/>
    </ligand>
</feature>
<feature type="active site" description="Schiff-base intermediate with substrate" evidence="12 14">
    <location>
        <position position="164"/>
    </location>
</feature>
<evidence type="ECO:0000256" key="11">
    <source>
        <dbReference type="ARBA" id="ARBA00047836"/>
    </source>
</evidence>
<comment type="catalytic activity">
    <reaction evidence="11 12">
        <text>L-aspartate 4-semialdehyde + pyruvate = (2S,4S)-4-hydroxy-2,3,4,5-tetrahydrodipicolinate + H2O + H(+)</text>
        <dbReference type="Rhea" id="RHEA:34171"/>
        <dbReference type="ChEBI" id="CHEBI:15361"/>
        <dbReference type="ChEBI" id="CHEBI:15377"/>
        <dbReference type="ChEBI" id="CHEBI:15378"/>
        <dbReference type="ChEBI" id="CHEBI:67139"/>
        <dbReference type="ChEBI" id="CHEBI:537519"/>
        <dbReference type="EC" id="4.3.3.7"/>
    </reaction>
</comment>
<dbReference type="PRINTS" id="PR00146">
    <property type="entry name" value="DHPICSNTHASE"/>
</dbReference>
<dbReference type="GO" id="GO:0019877">
    <property type="term" value="P:diaminopimelate biosynthetic process"/>
    <property type="evidence" value="ECO:0007669"/>
    <property type="project" value="UniProtKB-UniRule"/>
</dbReference>
<comment type="subcellular location">
    <subcellularLocation>
        <location evidence="12">Cytoplasm</location>
    </subcellularLocation>
</comment>
<feature type="site" description="Part of a proton relay during catalysis" evidence="12">
    <location>
        <position position="110"/>
    </location>
</feature>
<dbReference type="InterPro" id="IPR013785">
    <property type="entry name" value="Aldolase_TIM"/>
</dbReference>
<dbReference type="UniPathway" id="UPA00034">
    <property type="reaction ID" value="UER00017"/>
</dbReference>
<dbReference type="SMART" id="SM01130">
    <property type="entry name" value="DHDPS"/>
    <property type="match status" value="1"/>
</dbReference>
<accession>A0A154WDG0</accession>
<evidence type="ECO:0000256" key="3">
    <source>
        <dbReference type="ARBA" id="ARBA00007592"/>
    </source>
</evidence>
<evidence type="ECO:0000256" key="15">
    <source>
        <dbReference type="PIRSR" id="PIRSR001365-2"/>
    </source>
</evidence>
<dbReference type="OrthoDB" id="9782828at2"/>
<dbReference type="PROSITE" id="PS00666">
    <property type="entry name" value="DHDPS_2"/>
    <property type="match status" value="1"/>
</dbReference>
<protein>
    <recommendedName>
        <fullName evidence="4 12">4-hydroxy-tetrahydrodipicolinate synthase</fullName>
        <shortName evidence="12">HTPA synthase</shortName>
        <ecNumber evidence="4 12">4.3.3.7</ecNumber>
    </recommendedName>
</protein>
<comment type="pathway">
    <text evidence="2 12">Amino-acid biosynthesis; L-lysine biosynthesis via DAP pathway; (S)-tetrahydrodipicolinate from L-aspartate: step 3/4.</text>
</comment>
<evidence type="ECO:0000256" key="9">
    <source>
        <dbReference type="ARBA" id="ARBA00023239"/>
    </source>
</evidence>
<dbReference type="GO" id="GO:0008840">
    <property type="term" value="F:4-hydroxy-tetrahydrodipicolinate synthase activity"/>
    <property type="evidence" value="ECO:0007669"/>
    <property type="project" value="UniProtKB-UniRule"/>
</dbReference>
<evidence type="ECO:0000256" key="7">
    <source>
        <dbReference type="ARBA" id="ARBA00022915"/>
    </source>
</evidence>
<dbReference type="AlphaFoldDB" id="A0A154WDG0"/>
<dbReference type="Pfam" id="PF00701">
    <property type="entry name" value="DHDPS"/>
    <property type="match status" value="1"/>
</dbReference>
<evidence type="ECO:0000256" key="8">
    <source>
        <dbReference type="ARBA" id="ARBA00023154"/>
    </source>
</evidence>
<evidence type="ECO:0000256" key="1">
    <source>
        <dbReference type="ARBA" id="ARBA00003294"/>
    </source>
</evidence>
<comment type="caution">
    <text evidence="16">The sequence shown here is derived from an EMBL/GenBank/DDBJ whole genome shotgun (WGS) entry which is preliminary data.</text>
</comment>
<comment type="function">
    <text evidence="1 12">Catalyzes the condensation of (S)-aspartate-beta-semialdehyde [(S)-ASA] and pyruvate to 4-hydroxy-tetrahydrodipicolinate (HTPA).</text>
</comment>
<keyword evidence="6 12" id="KW-0028">Amino-acid biosynthesis</keyword>
<dbReference type="InterPro" id="IPR020624">
    <property type="entry name" value="Schiff_base-form_aldolases_CS"/>
</dbReference>
<keyword evidence="7 12" id="KW-0220">Diaminopimelate biosynthesis</keyword>
<evidence type="ECO:0000256" key="14">
    <source>
        <dbReference type="PIRSR" id="PIRSR001365-1"/>
    </source>
</evidence>
<dbReference type="PANTHER" id="PTHR12128">
    <property type="entry name" value="DIHYDRODIPICOLINATE SYNTHASE"/>
    <property type="match status" value="1"/>
</dbReference>
<dbReference type="PROSITE" id="PS00665">
    <property type="entry name" value="DHDPS_1"/>
    <property type="match status" value="1"/>
</dbReference>
<keyword evidence="8 12" id="KW-0457">Lysine biosynthesis</keyword>
<keyword evidence="17" id="KW-1185">Reference proteome</keyword>
<reference evidence="16 17" key="1">
    <citation type="submission" date="2015-12" db="EMBL/GenBank/DDBJ databases">
        <title>Genome sequence of Oceanibaculum pacificum MCCC 1A02656.</title>
        <authorList>
            <person name="Lu L."/>
            <person name="Lai Q."/>
            <person name="Shao Z."/>
            <person name="Qian P."/>
        </authorList>
    </citation>
    <scope>NUCLEOTIDE SEQUENCE [LARGE SCALE GENOMIC DNA]</scope>
    <source>
        <strain evidence="16 17">MCCC 1A02656</strain>
    </source>
</reference>
<evidence type="ECO:0000256" key="4">
    <source>
        <dbReference type="ARBA" id="ARBA00012086"/>
    </source>
</evidence>
<evidence type="ECO:0000256" key="12">
    <source>
        <dbReference type="HAMAP-Rule" id="MF_00418"/>
    </source>
</evidence>
<dbReference type="PIRSF" id="PIRSF001365">
    <property type="entry name" value="DHDPS"/>
    <property type="match status" value="1"/>
</dbReference>
<keyword evidence="10 12" id="KW-0704">Schiff base</keyword>
<dbReference type="GO" id="GO:0009089">
    <property type="term" value="P:lysine biosynthetic process via diaminopimelate"/>
    <property type="evidence" value="ECO:0007669"/>
    <property type="project" value="UniProtKB-UniRule"/>
</dbReference>
<evidence type="ECO:0000256" key="2">
    <source>
        <dbReference type="ARBA" id="ARBA00005120"/>
    </source>
</evidence>
<dbReference type="STRING" id="580166.AUP43_18055"/>
<dbReference type="RefSeq" id="WP_067553573.1">
    <property type="nucleotide sequence ID" value="NZ_LPXN01000075.1"/>
</dbReference>
<feature type="active site" description="Proton donor/acceptor" evidence="12 14">
    <location>
        <position position="136"/>
    </location>
</feature>
<dbReference type="PANTHER" id="PTHR12128:SF66">
    <property type="entry name" value="4-HYDROXY-2-OXOGLUTARATE ALDOLASE, MITOCHONDRIAL"/>
    <property type="match status" value="1"/>
</dbReference>
<proteinExistence type="inferred from homology"/>
<evidence type="ECO:0000256" key="13">
    <source>
        <dbReference type="PIRNR" id="PIRNR001365"/>
    </source>
</evidence>
<feature type="binding site" evidence="12 15">
    <location>
        <position position="206"/>
    </location>
    <ligand>
        <name>pyruvate</name>
        <dbReference type="ChEBI" id="CHEBI:15361"/>
    </ligand>
</feature>
<dbReference type="EMBL" id="LPXN01000075">
    <property type="protein sequence ID" value="KZD11558.1"/>
    <property type="molecule type" value="Genomic_DNA"/>
</dbReference>
<sequence>MAKPRFGGAITALITPFMNGAVDEKKFQDFVEWQIKEGINGVVPCGTTGESPTLSHEEHNRVTKLCVEASAGRVPVIAGTGSNSTAEAISLTRHAQEAGADAALIVMPYYNKPTQAGMIAHFKAIHDATDIPILIYNIPGRSVVDMKVETMAELAKLPRIVGVKDATNDLTRPVTTRLAIGDDFTQLSGEDGTQVAYLGQGGHGVISVTANIAPRLVSEIHAAWKKRDIDTVMALNDRLMPVHEAMFCESSPGPVKYAAELIGKSSAETRLPLTAIDSSSKARVEKAMRTAGLIN</sequence>
<dbReference type="InterPro" id="IPR020625">
    <property type="entry name" value="Schiff_base-form_aldolases_AS"/>
</dbReference>
<dbReference type="NCBIfam" id="TIGR00674">
    <property type="entry name" value="dapA"/>
    <property type="match status" value="1"/>
</dbReference>